<dbReference type="RefSeq" id="YP_009037476.1">
    <property type="nucleotide sequence ID" value="NC_024124.2"/>
</dbReference>
<name>A0A060BDL0_9CAUD</name>
<dbReference type="Proteomes" id="UP000019733">
    <property type="component" value="Segment"/>
</dbReference>
<keyword evidence="1" id="KW-0472">Membrane</keyword>
<keyword evidence="1" id="KW-1133">Transmembrane helix</keyword>
<evidence type="ECO:0000313" key="3">
    <source>
        <dbReference type="Proteomes" id="UP000019733"/>
    </source>
</evidence>
<gene>
    <name evidence="2" type="ORF">JS09_0153</name>
</gene>
<reference evidence="2" key="1">
    <citation type="submission" date="2015-07" db="EMBL/GenBank/DDBJ databases">
        <title>Isolation and characterization of a novel lytic T4-like coliphage vB_EcoM_JS09 infecting APEC.</title>
        <authorList>
            <person name="Zhou Y."/>
            <person name="Bao H.D."/>
            <person name="Zhang H."/>
            <person name="Wang R."/>
        </authorList>
    </citation>
    <scope>NUCLEOTIDE SEQUENCE</scope>
</reference>
<organism evidence="2 3">
    <name type="scientific">Escherichia phage vB_EcoM_JS09</name>
    <dbReference type="NCBI Taxonomy" id="1430444"/>
    <lineage>
        <taxon>Viruses</taxon>
        <taxon>Duplodnaviria</taxon>
        <taxon>Heunggongvirae</taxon>
        <taxon>Uroviricota</taxon>
        <taxon>Caudoviricetes</taxon>
        <taxon>Pantevenvirales</taxon>
        <taxon>Straboviridae</taxon>
        <taxon>Tevenvirinae</taxon>
        <taxon>Mosigvirus</taxon>
        <taxon>Mosigvirus JS09</taxon>
    </lineage>
</organism>
<dbReference type="KEGG" id="vg:19524878"/>
<keyword evidence="1" id="KW-0812">Transmembrane</keyword>
<evidence type="ECO:0000256" key="1">
    <source>
        <dbReference type="SAM" id="Phobius"/>
    </source>
</evidence>
<proteinExistence type="predicted"/>
<protein>
    <submittedName>
        <fullName evidence="2">Uncharacterized protein</fullName>
    </submittedName>
</protein>
<keyword evidence="3" id="KW-1185">Reference proteome</keyword>
<dbReference type="OrthoDB" id="26234at10239"/>
<accession>A0A060BDL0</accession>
<feature type="transmembrane region" description="Helical" evidence="1">
    <location>
        <begin position="20"/>
        <end position="45"/>
    </location>
</feature>
<dbReference type="EMBL" id="KF582788">
    <property type="protein sequence ID" value="AIA79971.1"/>
    <property type="molecule type" value="Genomic_DNA"/>
</dbReference>
<dbReference type="GeneID" id="19524878"/>
<sequence>MFKLPSLINAIKGNKKKTAIAAIVVGGIISWNFGIAPLLVANGIIVPSVPLDTVVDLAFAIIGLV</sequence>
<evidence type="ECO:0000313" key="2">
    <source>
        <dbReference type="EMBL" id="AIA79971.1"/>
    </source>
</evidence>